<dbReference type="Proteomes" id="UP000198575">
    <property type="component" value="Unassembled WGS sequence"/>
</dbReference>
<dbReference type="AlphaFoldDB" id="A0A1I5AH70"/>
<evidence type="ECO:0000313" key="3">
    <source>
        <dbReference type="Proteomes" id="UP000198575"/>
    </source>
</evidence>
<protein>
    <submittedName>
        <fullName evidence="2">Uncharacterized protein</fullName>
    </submittedName>
</protein>
<dbReference type="EMBL" id="FOVF01000038">
    <property type="protein sequence ID" value="SFN61773.1"/>
    <property type="molecule type" value="Genomic_DNA"/>
</dbReference>
<dbReference type="STRING" id="578942.SAMN05216289_1381"/>
<proteinExistence type="predicted"/>
<organism evidence="2 3">
    <name type="scientific">Dokdonella immobilis</name>
    <dbReference type="NCBI Taxonomy" id="578942"/>
    <lineage>
        <taxon>Bacteria</taxon>
        <taxon>Pseudomonadati</taxon>
        <taxon>Pseudomonadota</taxon>
        <taxon>Gammaproteobacteria</taxon>
        <taxon>Lysobacterales</taxon>
        <taxon>Rhodanobacteraceae</taxon>
        <taxon>Dokdonella</taxon>
    </lineage>
</organism>
<gene>
    <name evidence="2" type="ORF">SAMN05216289_1381</name>
</gene>
<feature type="non-terminal residue" evidence="2">
    <location>
        <position position="233"/>
    </location>
</feature>
<keyword evidence="3" id="KW-1185">Reference proteome</keyword>
<evidence type="ECO:0000256" key="1">
    <source>
        <dbReference type="SAM" id="MobiDB-lite"/>
    </source>
</evidence>
<name>A0A1I5AH70_9GAMM</name>
<evidence type="ECO:0000313" key="2">
    <source>
        <dbReference type="EMBL" id="SFN61773.1"/>
    </source>
</evidence>
<feature type="region of interest" description="Disordered" evidence="1">
    <location>
        <begin position="162"/>
        <end position="183"/>
    </location>
</feature>
<sequence>MGRADLADVAIGMDVHSPPAGVASRTHRRSVFRRDALSARFELLRRRPCAGRDPVLGPFRLFVHRCAAHSWSKSKAFTRLRRASYFSLLAQRKSNQKKEHPKAAVSGLLSCDFAAGLRGFADSTSVCWQRTGRDPSRPPCGPFLRPAATAYGARVARILRARAKSKRDSQSQSPSSACGTFSRKAGEGRSGAAAAAQLHACGDLLGLGCAGCAVNGAPMQWRSGGEKARRVAR</sequence>
<reference evidence="2 3" key="1">
    <citation type="submission" date="2016-10" db="EMBL/GenBank/DDBJ databases">
        <authorList>
            <person name="de Groot N.N."/>
        </authorList>
    </citation>
    <scope>NUCLEOTIDE SEQUENCE [LARGE SCALE GENOMIC DNA]</scope>
    <source>
        <strain evidence="2 3">CGMCC 1.7659</strain>
    </source>
</reference>
<accession>A0A1I5AH70</accession>